<evidence type="ECO:0000313" key="1">
    <source>
        <dbReference type="Proteomes" id="UP000887563"/>
    </source>
</evidence>
<dbReference type="Proteomes" id="UP000887563">
    <property type="component" value="Unplaced"/>
</dbReference>
<accession>A0A914NDA1</accession>
<protein>
    <submittedName>
        <fullName evidence="2">Candidate secreted effector</fullName>
    </submittedName>
</protein>
<sequence>MENSPNEIYWLKKYIFNLLLTCFILQLLKRCSINHFRLENAFNDLNLTIKLNMSKYAPNY</sequence>
<proteinExistence type="predicted"/>
<dbReference type="WBParaSite" id="Minc3s05545g38402">
    <property type="protein sequence ID" value="Minc3s05545g38402"/>
    <property type="gene ID" value="Minc3s05545g38402"/>
</dbReference>
<organism evidence="1 2">
    <name type="scientific">Meloidogyne incognita</name>
    <name type="common">Southern root-knot nematode worm</name>
    <name type="synonym">Oxyuris incognita</name>
    <dbReference type="NCBI Taxonomy" id="6306"/>
    <lineage>
        <taxon>Eukaryota</taxon>
        <taxon>Metazoa</taxon>
        <taxon>Ecdysozoa</taxon>
        <taxon>Nematoda</taxon>
        <taxon>Chromadorea</taxon>
        <taxon>Rhabditida</taxon>
        <taxon>Tylenchina</taxon>
        <taxon>Tylenchomorpha</taxon>
        <taxon>Tylenchoidea</taxon>
        <taxon>Meloidogynidae</taxon>
        <taxon>Meloidogyninae</taxon>
        <taxon>Meloidogyne</taxon>
        <taxon>Meloidogyne incognita group</taxon>
    </lineage>
</organism>
<evidence type="ECO:0000313" key="2">
    <source>
        <dbReference type="WBParaSite" id="Minc3s05545g38402"/>
    </source>
</evidence>
<name>A0A914NDA1_MELIC</name>
<dbReference type="AlphaFoldDB" id="A0A914NDA1"/>
<reference evidence="2" key="1">
    <citation type="submission" date="2022-11" db="UniProtKB">
        <authorList>
            <consortium name="WormBaseParasite"/>
        </authorList>
    </citation>
    <scope>IDENTIFICATION</scope>
</reference>
<keyword evidence="1" id="KW-1185">Reference proteome</keyword>